<dbReference type="PANTHER" id="PTHR30055:SF148">
    <property type="entry name" value="TETR-FAMILY TRANSCRIPTIONAL REGULATOR"/>
    <property type="match status" value="1"/>
</dbReference>
<evidence type="ECO:0000256" key="1">
    <source>
        <dbReference type="ARBA" id="ARBA00023015"/>
    </source>
</evidence>
<comment type="caution">
    <text evidence="7">The sequence shown here is derived from an EMBL/GenBank/DDBJ whole genome shotgun (WGS) entry which is preliminary data.</text>
</comment>
<dbReference type="Pfam" id="PF00440">
    <property type="entry name" value="TetR_N"/>
    <property type="match status" value="1"/>
</dbReference>
<dbReference type="InterPro" id="IPR001647">
    <property type="entry name" value="HTH_TetR"/>
</dbReference>
<feature type="compositionally biased region" description="Basic and acidic residues" evidence="5">
    <location>
        <begin position="1"/>
        <end position="13"/>
    </location>
</feature>
<sequence length="216" mass="24118">MEESLVSDREAPPPRRGVGRPVDPDIEERVFAAVREVYSETGWAGFTIHAVATRAKVGKAAIYRRWESKEELIVDSITSTLSAQMTHRGSLREDLIAIVQGELAHYLRPVDGLVRLRAQVEAKAYPELFGTAMERYRRRRTDVARRIIAGAVDRGELPPDVDGLLMLDALGGMTLNRYLATPSYALRALERDSRRFAESVVDFVLHAAHAVERPPG</sequence>
<dbReference type="EMBL" id="BAAAQK010000028">
    <property type="protein sequence ID" value="GAA1876116.1"/>
    <property type="molecule type" value="Genomic_DNA"/>
</dbReference>
<evidence type="ECO:0000313" key="8">
    <source>
        <dbReference type="Proteomes" id="UP001500449"/>
    </source>
</evidence>
<feature type="domain" description="HTH tetR-type" evidence="6">
    <location>
        <begin position="24"/>
        <end position="84"/>
    </location>
</feature>
<dbReference type="Gene3D" id="1.10.357.10">
    <property type="entry name" value="Tetracycline Repressor, domain 2"/>
    <property type="match status" value="1"/>
</dbReference>
<feature type="DNA-binding region" description="H-T-H motif" evidence="4">
    <location>
        <begin position="47"/>
        <end position="66"/>
    </location>
</feature>
<dbReference type="Proteomes" id="UP001500449">
    <property type="component" value="Unassembled WGS sequence"/>
</dbReference>
<dbReference type="Gene3D" id="1.10.10.60">
    <property type="entry name" value="Homeodomain-like"/>
    <property type="match status" value="1"/>
</dbReference>
<dbReference type="SUPFAM" id="SSF46689">
    <property type="entry name" value="Homeodomain-like"/>
    <property type="match status" value="1"/>
</dbReference>
<evidence type="ECO:0000259" key="6">
    <source>
        <dbReference type="PROSITE" id="PS50977"/>
    </source>
</evidence>
<dbReference type="InterPro" id="IPR009057">
    <property type="entry name" value="Homeodomain-like_sf"/>
</dbReference>
<dbReference type="PROSITE" id="PS50977">
    <property type="entry name" value="HTH_TETR_2"/>
    <property type="match status" value="1"/>
</dbReference>
<name>A0ABN2NMU7_9PSEU</name>
<feature type="region of interest" description="Disordered" evidence="5">
    <location>
        <begin position="1"/>
        <end position="22"/>
    </location>
</feature>
<keyword evidence="8" id="KW-1185">Reference proteome</keyword>
<dbReference type="Pfam" id="PF16859">
    <property type="entry name" value="TetR_C_11"/>
    <property type="match status" value="1"/>
</dbReference>
<keyword evidence="2 4" id="KW-0238">DNA-binding</keyword>
<proteinExistence type="predicted"/>
<evidence type="ECO:0000256" key="3">
    <source>
        <dbReference type="ARBA" id="ARBA00023163"/>
    </source>
</evidence>
<protein>
    <submittedName>
        <fullName evidence="7">TetR/AcrR family transcriptional regulator</fullName>
    </submittedName>
</protein>
<evidence type="ECO:0000256" key="4">
    <source>
        <dbReference type="PROSITE-ProRule" id="PRU00335"/>
    </source>
</evidence>
<dbReference type="SUPFAM" id="SSF48498">
    <property type="entry name" value="Tetracyclin repressor-like, C-terminal domain"/>
    <property type="match status" value="1"/>
</dbReference>
<organism evidence="7 8">
    <name type="scientific">Pseudonocardia ailaonensis</name>
    <dbReference type="NCBI Taxonomy" id="367279"/>
    <lineage>
        <taxon>Bacteria</taxon>
        <taxon>Bacillati</taxon>
        <taxon>Actinomycetota</taxon>
        <taxon>Actinomycetes</taxon>
        <taxon>Pseudonocardiales</taxon>
        <taxon>Pseudonocardiaceae</taxon>
        <taxon>Pseudonocardia</taxon>
    </lineage>
</organism>
<evidence type="ECO:0000313" key="7">
    <source>
        <dbReference type="EMBL" id="GAA1876116.1"/>
    </source>
</evidence>
<keyword evidence="3" id="KW-0804">Transcription</keyword>
<evidence type="ECO:0000256" key="2">
    <source>
        <dbReference type="ARBA" id="ARBA00023125"/>
    </source>
</evidence>
<dbReference type="PANTHER" id="PTHR30055">
    <property type="entry name" value="HTH-TYPE TRANSCRIPTIONAL REGULATOR RUTR"/>
    <property type="match status" value="1"/>
</dbReference>
<keyword evidence="1" id="KW-0805">Transcription regulation</keyword>
<dbReference type="InterPro" id="IPR011075">
    <property type="entry name" value="TetR_C"/>
</dbReference>
<dbReference type="InterPro" id="IPR050109">
    <property type="entry name" value="HTH-type_TetR-like_transc_reg"/>
</dbReference>
<evidence type="ECO:0000256" key="5">
    <source>
        <dbReference type="SAM" id="MobiDB-lite"/>
    </source>
</evidence>
<accession>A0ABN2NMU7</accession>
<reference evidence="7 8" key="1">
    <citation type="journal article" date="2019" name="Int. J. Syst. Evol. Microbiol.">
        <title>The Global Catalogue of Microorganisms (GCM) 10K type strain sequencing project: providing services to taxonomists for standard genome sequencing and annotation.</title>
        <authorList>
            <consortium name="The Broad Institute Genomics Platform"/>
            <consortium name="The Broad Institute Genome Sequencing Center for Infectious Disease"/>
            <person name="Wu L."/>
            <person name="Ma J."/>
        </authorList>
    </citation>
    <scope>NUCLEOTIDE SEQUENCE [LARGE SCALE GENOMIC DNA]</scope>
    <source>
        <strain evidence="7 8">JCM 16009</strain>
    </source>
</reference>
<gene>
    <name evidence="7" type="ORF">GCM10009836_66820</name>
</gene>
<dbReference type="InterPro" id="IPR036271">
    <property type="entry name" value="Tet_transcr_reg_TetR-rel_C_sf"/>
</dbReference>
<dbReference type="PRINTS" id="PR00455">
    <property type="entry name" value="HTHTETR"/>
</dbReference>